<dbReference type="Proteomes" id="UP000245081">
    <property type="component" value="Unassembled WGS sequence"/>
</dbReference>
<comment type="caution">
    <text evidence="2">The sequence shown here is derived from an EMBL/GenBank/DDBJ whole genome shotgun (WGS) entry which is preliminary data.</text>
</comment>
<feature type="chain" id="PRO_5015326434" evidence="1">
    <location>
        <begin position="21"/>
        <end position="129"/>
    </location>
</feature>
<protein>
    <submittedName>
        <fullName evidence="2">Uncharacterized protein</fullName>
    </submittedName>
</protein>
<evidence type="ECO:0000313" key="2">
    <source>
        <dbReference type="EMBL" id="GBG14888.1"/>
    </source>
</evidence>
<accession>A0A2R5FBH2</accession>
<dbReference type="RefSeq" id="WP_109016071.1">
    <property type="nucleotide sequence ID" value="NZ_BDOQ01000010.1"/>
</dbReference>
<dbReference type="AlphaFoldDB" id="A0A2R5FBH2"/>
<organism evidence="2 3">
    <name type="scientific">Novimethylophilus kurashikiensis</name>
    <dbReference type="NCBI Taxonomy" id="1825523"/>
    <lineage>
        <taxon>Bacteria</taxon>
        <taxon>Pseudomonadati</taxon>
        <taxon>Pseudomonadota</taxon>
        <taxon>Betaproteobacteria</taxon>
        <taxon>Nitrosomonadales</taxon>
        <taxon>Methylophilaceae</taxon>
        <taxon>Novimethylophilus</taxon>
    </lineage>
</organism>
<keyword evidence="1" id="KW-0732">Signal</keyword>
<dbReference type="EMBL" id="BDOQ01000010">
    <property type="protein sequence ID" value="GBG14888.1"/>
    <property type="molecule type" value="Genomic_DNA"/>
</dbReference>
<evidence type="ECO:0000256" key="1">
    <source>
        <dbReference type="SAM" id="SignalP"/>
    </source>
</evidence>
<name>A0A2R5FBH2_9PROT</name>
<gene>
    <name evidence="2" type="ORF">NMK_2489</name>
</gene>
<keyword evidence="3" id="KW-1185">Reference proteome</keyword>
<reference evidence="2 3" key="1">
    <citation type="journal article" date="2018" name="Environ. Microbiol.">
        <title>Isolation and genomic characterization of Novimethylophilus kurashikiensis gen. nov. sp. nov., a new lanthanide-dependent methylotrophic species of Methylophilaceae.</title>
        <authorList>
            <person name="Lv H."/>
            <person name="Sahin N."/>
            <person name="Tani A."/>
        </authorList>
    </citation>
    <scope>NUCLEOTIDE SEQUENCE [LARGE SCALE GENOMIC DNA]</scope>
    <source>
        <strain evidence="2 3">La2-4</strain>
    </source>
</reference>
<proteinExistence type="predicted"/>
<sequence>MKKYYLAMLMAGMFSMNAMAAQVVPVKVTRDGPAPAQSQIVKREMVQEAGRIVFLATYTKGDRVCREYVASTTESILKDARSVEVKLGAYCASPAVKEGEPYPRGLREVKWFELPNKDIGIEMLTIDEQ</sequence>
<feature type="signal peptide" evidence="1">
    <location>
        <begin position="1"/>
        <end position="20"/>
    </location>
</feature>
<evidence type="ECO:0000313" key="3">
    <source>
        <dbReference type="Proteomes" id="UP000245081"/>
    </source>
</evidence>